<feature type="chain" id="PRO_5011957078" evidence="4">
    <location>
        <begin position="21"/>
        <end position="247"/>
    </location>
</feature>
<organism evidence="6 7">
    <name type="scientific">Thermomonas hydrothermalis</name>
    <dbReference type="NCBI Taxonomy" id="213588"/>
    <lineage>
        <taxon>Bacteria</taxon>
        <taxon>Pseudomonadati</taxon>
        <taxon>Pseudomonadota</taxon>
        <taxon>Gammaproteobacteria</taxon>
        <taxon>Lysobacterales</taxon>
        <taxon>Lysobacteraceae</taxon>
        <taxon>Thermomonas</taxon>
    </lineage>
</organism>
<dbReference type="PROSITE" id="PS00194">
    <property type="entry name" value="THIOREDOXIN_1"/>
    <property type="match status" value="1"/>
</dbReference>
<dbReference type="RefSeq" id="WP_072755870.1">
    <property type="nucleotide sequence ID" value="NZ_FQUK01000019.1"/>
</dbReference>
<evidence type="ECO:0000313" key="6">
    <source>
        <dbReference type="EMBL" id="SHE89857.1"/>
    </source>
</evidence>
<evidence type="ECO:0000256" key="1">
    <source>
        <dbReference type="ARBA" id="ARBA00022729"/>
    </source>
</evidence>
<dbReference type="InterPro" id="IPR013766">
    <property type="entry name" value="Thioredoxin_domain"/>
</dbReference>
<keyword evidence="7" id="KW-1185">Reference proteome</keyword>
<sequence length="247" mass="26835">MRTLLLTLALLLLPLLPARAQSSLPGLTEGVEYRTLADGQPYQPLPPGMVEVAEVFAYTCPHCAHFAPMLKAWEKQLPPHARLVLVPWVSDRNDPWARIYFAARKAGALDLLHPRLFAAIHDTGELPRTASGPQILAFASTVRGVNTTALKAAWQDEAAQLDALRAAFEFERRTEVEGTPTLIVAGRYQILGNSYQNLLDNARKVVAALAPAQPAPAKPTPTKPASAPLRASPRRVPPPVTDRSSLP</sequence>
<dbReference type="EMBL" id="FQUK01000019">
    <property type="protein sequence ID" value="SHE89857.1"/>
    <property type="molecule type" value="Genomic_DNA"/>
</dbReference>
<dbReference type="Gene3D" id="3.40.30.10">
    <property type="entry name" value="Glutaredoxin"/>
    <property type="match status" value="1"/>
</dbReference>
<dbReference type="CDD" id="cd03019">
    <property type="entry name" value="DsbA_DsbA"/>
    <property type="match status" value="1"/>
</dbReference>
<dbReference type="STRING" id="213588.SAMN02745204_01376"/>
<dbReference type="InterPro" id="IPR036249">
    <property type="entry name" value="Thioredoxin-like_sf"/>
</dbReference>
<dbReference type="GO" id="GO:0015036">
    <property type="term" value="F:disulfide oxidoreductase activity"/>
    <property type="evidence" value="ECO:0007669"/>
    <property type="project" value="UniProtKB-ARBA"/>
</dbReference>
<proteinExistence type="predicted"/>
<keyword evidence="2" id="KW-0676">Redox-active center</keyword>
<dbReference type="InterPro" id="IPR017937">
    <property type="entry name" value="Thioredoxin_CS"/>
</dbReference>
<dbReference type="PANTHER" id="PTHR35891">
    <property type="entry name" value="THIOL:DISULFIDE INTERCHANGE PROTEIN DSBA"/>
    <property type="match status" value="1"/>
</dbReference>
<dbReference type="SUPFAM" id="SSF52833">
    <property type="entry name" value="Thioredoxin-like"/>
    <property type="match status" value="1"/>
</dbReference>
<evidence type="ECO:0000256" key="2">
    <source>
        <dbReference type="ARBA" id="ARBA00023284"/>
    </source>
</evidence>
<feature type="signal peptide" evidence="4">
    <location>
        <begin position="1"/>
        <end position="20"/>
    </location>
</feature>
<evidence type="ECO:0000256" key="4">
    <source>
        <dbReference type="SAM" id="SignalP"/>
    </source>
</evidence>
<name>A0A1M4X8T7_9GAMM</name>
<evidence type="ECO:0000259" key="5">
    <source>
        <dbReference type="PROSITE" id="PS51352"/>
    </source>
</evidence>
<keyword evidence="1 4" id="KW-0732">Signal</keyword>
<dbReference type="Pfam" id="PF13462">
    <property type="entry name" value="Thioredoxin_4"/>
    <property type="match status" value="1"/>
</dbReference>
<dbReference type="PANTHER" id="PTHR35891:SF2">
    <property type="entry name" value="THIOL:DISULFIDE INTERCHANGE PROTEIN DSBA"/>
    <property type="match status" value="1"/>
</dbReference>
<dbReference type="InterPro" id="IPR050824">
    <property type="entry name" value="Thiol_disulfide_DsbA"/>
</dbReference>
<evidence type="ECO:0000256" key="3">
    <source>
        <dbReference type="SAM" id="MobiDB-lite"/>
    </source>
</evidence>
<reference evidence="7" key="1">
    <citation type="submission" date="2016-11" db="EMBL/GenBank/DDBJ databases">
        <authorList>
            <person name="Varghese N."/>
            <person name="Submissions S."/>
        </authorList>
    </citation>
    <scope>NUCLEOTIDE SEQUENCE [LARGE SCALE GENOMIC DNA]</scope>
    <source>
        <strain evidence="7">DSM 14834</strain>
    </source>
</reference>
<feature type="domain" description="Thioredoxin" evidence="5">
    <location>
        <begin position="12"/>
        <end position="144"/>
    </location>
</feature>
<dbReference type="InterPro" id="IPR023205">
    <property type="entry name" value="DsbA/DsbL"/>
</dbReference>
<dbReference type="Proteomes" id="UP000242857">
    <property type="component" value="Unassembled WGS sequence"/>
</dbReference>
<feature type="region of interest" description="Disordered" evidence="3">
    <location>
        <begin position="212"/>
        <end position="247"/>
    </location>
</feature>
<dbReference type="AlphaFoldDB" id="A0A1M4X8T7"/>
<protein>
    <submittedName>
        <fullName evidence="6">Thiol:disulfide interchange protein DsbA</fullName>
    </submittedName>
</protein>
<evidence type="ECO:0000313" key="7">
    <source>
        <dbReference type="Proteomes" id="UP000242857"/>
    </source>
</evidence>
<gene>
    <name evidence="6" type="ORF">SAMN02745204_01376</name>
</gene>
<dbReference type="PROSITE" id="PS51352">
    <property type="entry name" value="THIOREDOXIN_2"/>
    <property type="match status" value="1"/>
</dbReference>
<accession>A0A1M4X8T7</accession>
<feature type="compositionally biased region" description="Pro residues" evidence="3">
    <location>
        <begin position="213"/>
        <end position="222"/>
    </location>
</feature>
<dbReference type="InterPro" id="IPR012336">
    <property type="entry name" value="Thioredoxin-like_fold"/>
</dbReference>